<gene>
    <name evidence="2" type="ORF">AKAME5_001470500</name>
</gene>
<comment type="caution">
    <text evidence="2">The sequence shown here is derived from an EMBL/GenBank/DDBJ whole genome shotgun (WGS) entry which is preliminary data.</text>
</comment>
<name>A0AAD3N0W3_LATJO</name>
<dbReference type="GO" id="GO:0016874">
    <property type="term" value="F:ligase activity"/>
    <property type="evidence" value="ECO:0007669"/>
    <property type="project" value="UniProtKB-KW"/>
</dbReference>
<sequence>MLEAYSSSQGKDEDTDLTKTIKSSILDYMNTKCSDPEDEELINMASFLDPRIRTQHLSQRDIMVIKARVVSSSREVELVSAMPSGSATSETSPESIEEAQSVSKKKRKSLGSFFKFTGIIL</sequence>
<dbReference type="AlphaFoldDB" id="A0AAD3N0W3"/>
<evidence type="ECO:0000313" key="3">
    <source>
        <dbReference type="Proteomes" id="UP001279410"/>
    </source>
</evidence>
<dbReference type="EMBL" id="BRZM01000057">
    <property type="protein sequence ID" value="GLD63051.1"/>
    <property type="molecule type" value="Genomic_DNA"/>
</dbReference>
<protein>
    <submittedName>
        <fullName evidence="2">E3 SUMO-protein ligase ZBED1-like protein</fullName>
    </submittedName>
</protein>
<proteinExistence type="predicted"/>
<reference evidence="2" key="1">
    <citation type="submission" date="2022-08" db="EMBL/GenBank/DDBJ databases">
        <title>Genome sequencing of akame (Lates japonicus).</title>
        <authorList>
            <person name="Hashiguchi Y."/>
            <person name="Takahashi H."/>
        </authorList>
    </citation>
    <scope>NUCLEOTIDE SEQUENCE</scope>
    <source>
        <strain evidence="2">Kochi</strain>
    </source>
</reference>
<accession>A0AAD3N0W3</accession>
<organism evidence="2 3">
    <name type="scientific">Lates japonicus</name>
    <name type="common">Japanese lates</name>
    <dbReference type="NCBI Taxonomy" id="270547"/>
    <lineage>
        <taxon>Eukaryota</taxon>
        <taxon>Metazoa</taxon>
        <taxon>Chordata</taxon>
        <taxon>Craniata</taxon>
        <taxon>Vertebrata</taxon>
        <taxon>Euteleostomi</taxon>
        <taxon>Actinopterygii</taxon>
        <taxon>Neopterygii</taxon>
        <taxon>Teleostei</taxon>
        <taxon>Neoteleostei</taxon>
        <taxon>Acanthomorphata</taxon>
        <taxon>Carangaria</taxon>
        <taxon>Carangaria incertae sedis</taxon>
        <taxon>Centropomidae</taxon>
        <taxon>Lates</taxon>
    </lineage>
</organism>
<feature type="region of interest" description="Disordered" evidence="1">
    <location>
        <begin position="80"/>
        <end position="106"/>
    </location>
</feature>
<feature type="compositionally biased region" description="Polar residues" evidence="1">
    <location>
        <begin position="83"/>
        <end position="102"/>
    </location>
</feature>
<keyword evidence="2" id="KW-0436">Ligase</keyword>
<dbReference type="Proteomes" id="UP001279410">
    <property type="component" value="Unassembled WGS sequence"/>
</dbReference>
<keyword evidence="3" id="KW-1185">Reference proteome</keyword>
<evidence type="ECO:0000313" key="2">
    <source>
        <dbReference type="EMBL" id="GLD63051.1"/>
    </source>
</evidence>
<evidence type="ECO:0000256" key="1">
    <source>
        <dbReference type="SAM" id="MobiDB-lite"/>
    </source>
</evidence>